<evidence type="ECO:0000313" key="1">
    <source>
        <dbReference type="EMBL" id="OHA61989.1"/>
    </source>
</evidence>
<sequence>MLRSNLWNEYTHGKQTLIELGEKYAKTSWWIRNKLDGHAISTPQDIPPQTTIIVPDTTFWGRSYGVCVFRSWDLKRNIWWNEVSGEKVAHYYYGRKILEDRGWVFSAAVVDGRRGLATVFRDIPVQICHFHQMKNVTKYLTRKPETLAGQELRRIMLTIPQSNEKEFAKLLSDWHQQWQGFITEKTYVLGTRHWRYTHKKVRSAYKSLETNLPFLFTYQKYPQLNIPNTTNTIDGYFASVKKKVAAHHGLRRDRRYKVISELLNKS</sequence>
<evidence type="ECO:0008006" key="3">
    <source>
        <dbReference type="Google" id="ProtNLM"/>
    </source>
</evidence>
<reference evidence="1 2" key="1">
    <citation type="journal article" date="2016" name="Nat. Commun.">
        <title>Thousands of microbial genomes shed light on interconnected biogeochemical processes in an aquifer system.</title>
        <authorList>
            <person name="Anantharaman K."/>
            <person name="Brown C.T."/>
            <person name="Hug L.A."/>
            <person name="Sharon I."/>
            <person name="Castelle C.J."/>
            <person name="Probst A.J."/>
            <person name="Thomas B.C."/>
            <person name="Singh A."/>
            <person name="Wilkins M.J."/>
            <person name="Karaoz U."/>
            <person name="Brodie E.L."/>
            <person name="Williams K.H."/>
            <person name="Hubbard S.S."/>
            <person name="Banfield J.F."/>
        </authorList>
    </citation>
    <scope>NUCLEOTIDE SEQUENCE [LARGE SCALE GENOMIC DNA]</scope>
</reference>
<dbReference type="AlphaFoldDB" id="A0A1G2QPF6"/>
<accession>A0A1G2QPF6</accession>
<gene>
    <name evidence="1" type="ORF">A2556_02965</name>
</gene>
<comment type="caution">
    <text evidence="1">The sequence shown here is derived from an EMBL/GenBank/DDBJ whole genome shotgun (WGS) entry which is preliminary data.</text>
</comment>
<dbReference type="Proteomes" id="UP000177140">
    <property type="component" value="Unassembled WGS sequence"/>
</dbReference>
<organism evidence="1 2">
    <name type="scientific">Candidatus Vogelbacteria bacterium RIFOXYD2_FULL_44_9</name>
    <dbReference type="NCBI Taxonomy" id="1802441"/>
    <lineage>
        <taxon>Bacteria</taxon>
        <taxon>Candidatus Vogeliibacteriota</taxon>
    </lineage>
</organism>
<protein>
    <recommendedName>
        <fullName evidence="3">Mutator family transposase</fullName>
    </recommendedName>
</protein>
<evidence type="ECO:0000313" key="2">
    <source>
        <dbReference type="Proteomes" id="UP000177140"/>
    </source>
</evidence>
<proteinExistence type="predicted"/>
<name>A0A1G2QPF6_9BACT</name>
<dbReference type="EMBL" id="MHTM01000025">
    <property type="protein sequence ID" value="OHA61989.1"/>
    <property type="molecule type" value="Genomic_DNA"/>
</dbReference>